<keyword evidence="6" id="KW-1185">Reference proteome</keyword>
<dbReference type="InterPro" id="IPR000792">
    <property type="entry name" value="Tscrpt_reg_LuxR_C"/>
</dbReference>
<feature type="compositionally biased region" description="Basic and acidic residues" evidence="3">
    <location>
        <begin position="410"/>
        <end position="420"/>
    </location>
</feature>
<protein>
    <recommendedName>
        <fullName evidence="4">HTH luxR-type domain-containing protein</fullName>
    </recommendedName>
</protein>
<evidence type="ECO:0000256" key="3">
    <source>
        <dbReference type="SAM" id="MobiDB-lite"/>
    </source>
</evidence>
<proteinExistence type="predicted"/>
<dbReference type="PROSITE" id="PS00622">
    <property type="entry name" value="HTH_LUXR_1"/>
    <property type="match status" value="1"/>
</dbReference>
<dbReference type="GO" id="GO:0005524">
    <property type="term" value="F:ATP binding"/>
    <property type="evidence" value="ECO:0007669"/>
    <property type="project" value="UniProtKB-KW"/>
</dbReference>
<dbReference type="InterPro" id="IPR036388">
    <property type="entry name" value="WH-like_DNA-bd_sf"/>
</dbReference>
<evidence type="ECO:0000256" key="1">
    <source>
        <dbReference type="ARBA" id="ARBA00022741"/>
    </source>
</evidence>
<feature type="domain" description="HTH luxR-type" evidence="4">
    <location>
        <begin position="898"/>
        <end position="963"/>
    </location>
</feature>
<dbReference type="SMART" id="SM00421">
    <property type="entry name" value="HTH_LUXR"/>
    <property type="match status" value="1"/>
</dbReference>
<feature type="region of interest" description="Disordered" evidence="3">
    <location>
        <begin position="410"/>
        <end position="429"/>
    </location>
</feature>
<evidence type="ECO:0000313" key="5">
    <source>
        <dbReference type="EMBL" id="GIJ55086.1"/>
    </source>
</evidence>
<dbReference type="RefSeq" id="WP_203991358.1">
    <property type="nucleotide sequence ID" value="NZ_BOPG01000013.1"/>
</dbReference>
<keyword evidence="2" id="KW-0067">ATP-binding</keyword>
<evidence type="ECO:0000256" key="2">
    <source>
        <dbReference type="ARBA" id="ARBA00022840"/>
    </source>
</evidence>
<dbReference type="GO" id="GO:0004016">
    <property type="term" value="F:adenylate cyclase activity"/>
    <property type="evidence" value="ECO:0007669"/>
    <property type="project" value="TreeGrafter"/>
</dbReference>
<dbReference type="AlphaFoldDB" id="A0A8J3Z4G4"/>
<dbReference type="Gene3D" id="1.10.10.10">
    <property type="entry name" value="Winged helix-like DNA-binding domain superfamily/Winged helix DNA-binding domain"/>
    <property type="match status" value="1"/>
</dbReference>
<sequence>MPLVGRAVETAALDAALDLLERGVGGTMLITGEPGIGKTALLAELGRRAGAAGCRVRDGRATEFERDDPYAVFRPIIGAATGDRMGALRTVRSLLAELAPVVLALDDLHWADAASIDLLGYLLRHPPDGPVLIAAALRAGGCPARLAVALDTCRHTELRPSALTRAEAAQLLTDVDPARLDDLHADSGGNPFYLRVLAASVRTAPNGPAPAVVPAAVGAALAAELRELTARARRAARAAAVAGDPFDAGLARAVAELDDDRFAVALDELVAAGLVAPTGEPWLFRFRHPIVRRGVYESAGPGWRRAAHARAAATLARRGAGPLARAHHVERSAEVGDRAAVELLTAAGHAASATAPAEAAHWFGVALALLPGDGVVERGGGIERGIERGGGVFEGGGGVFERGVFERGVSERGGDERGAGESRAVAPDGADERRAELLQALALAAGAAGRLADSATAVDHLLRLVPATRAADRVRLVALRMYLDHAVGRLEPARVLAHRELGALPPGARAGRAALHAELALNAFLRADYAAIRGHAGAAHTHAVAAGDSAARAYAAALMALGEHAAGRTGRAVAHLVEAAAIVDALPDGVLAGALPAVVALALAGYHLDRHADAIRHARRGLDLAEATGQVLVMPGLHVTRAGAEAFSGRLAAGLASATAAYDVAVLTGGDHAASLALGLSVWIHTWRGDVAVALARAEDARRRCGGSAMGAGNIGLFHAEALLEAGRADSAASTLLAAAGGPDLPRLERPWRTRAGQTLVRAAIATGDRHAALGWLEQARMDAAGVTSPACVANLRYAEAVVHFDGGALQEAAGVAGESATAADRAGRRVDAARARVLAGRALAAAGRRADAVTELRRAERDAVAIGAGRCREQAARELRRLGLRAAPHDGPHDAPAGPVSIVLSAREREVADLVAAGHTNRQIASRLVISDKTVEAHVSRILRKLRVPSRSAVGRVLPTGS</sequence>
<dbReference type="Gene3D" id="1.25.40.10">
    <property type="entry name" value="Tetratricopeptide repeat domain"/>
    <property type="match status" value="1"/>
</dbReference>
<evidence type="ECO:0000259" key="4">
    <source>
        <dbReference type="PROSITE" id="PS50043"/>
    </source>
</evidence>
<dbReference type="InterPro" id="IPR041664">
    <property type="entry name" value="AAA_16"/>
</dbReference>
<keyword evidence="1" id="KW-0547">Nucleotide-binding</keyword>
<dbReference type="PANTHER" id="PTHR16305:SF35">
    <property type="entry name" value="TRANSCRIPTIONAL ACTIVATOR DOMAIN"/>
    <property type="match status" value="1"/>
</dbReference>
<dbReference type="CDD" id="cd06170">
    <property type="entry name" value="LuxR_C_like"/>
    <property type="match status" value="1"/>
</dbReference>
<dbReference type="InterPro" id="IPR016032">
    <property type="entry name" value="Sig_transdc_resp-reg_C-effctor"/>
</dbReference>
<accession>A0A8J3Z4G4</accession>
<name>A0A8J3Z4G4_9ACTN</name>
<dbReference type="InterPro" id="IPR011990">
    <property type="entry name" value="TPR-like_helical_dom_sf"/>
</dbReference>
<dbReference type="InterPro" id="IPR027417">
    <property type="entry name" value="P-loop_NTPase"/>
</dbReference>
<dbReference type="GO" id="GO:0005737">
    <property type="term" value="C:cytoplasm"/>
    <property type="evidence" value="ECO:0007669"/>
    <property type="project" value="TreeGrafter"/>
</dbReference>
<evidence type="ECO:0000313" key="6">
    <source>
        <dbReference type="Proteomes" id="UP000612585"/>
    </source>
</evidence>
<dbReference type="Pfam" id="PF00196">
    <property type="entry name" value="GerE"/>
    <property type="match status" value="1"/>
</dbReference>
<dbReference type="SUPFAM" id="SSF52540">
    <property type="entry name" value="P-loop containing nucleoside triphosphate hydrolases"/>
    <property type="match status" value="1"/>
</dbReference>
<dbReference type="Pfam" id="PF13191">
    <property type="entry name" value="AAA_16"/>
    <property type="match status" value="1"/>
</dbReference>
<comment type="caution">
    <text evidence="5">The sequence shown here is derived from an EMBL/GenBank/DDBJ whole genome shotgun (WGS) entry which is preliminary data.</text>
</comment>
<dbReference type="EMBL" id="BOPG01000013">
    <property type="protein sequence ID" value="GIJ55086.1"/>
    <property type="molecule type" value="Genomic_DNA"/>
</dbReference>
<gene>
    <name evidence="5" type="ORF">Vau01_026020</name>
</gene>
<dbReference type="Gene3D" id="3.40.50.300">
    <property type="entry name" value="P-loop containing nucleotide triphosphate hydrolases"/>
    <property type="match status" value="1"/>
</dbReference>
<dbReference type="SUPFAM" id="SSF46894">
    <property type="entry name" value="C-terminal effector domain of the bipartite response regulators"/>
    <property type="match status" value="1"/>
</dbReference>
<dbReference type="GO" id="GO:0006355">
    <property type="term" value="P:regulation of DNA-templated transcription"/>
    <property type="evidence" value="ECO:0007669"/>
    <property type="project" value="InterPro"/>
</dbReference>
<dbReference type="PANTHER" id="PTHR16305">
    <property type="entry name" value="TESTICULAR SOLUBLE ADENYLYL CYCLASE"/>
    <property type="match status" value="1"/>
</dbReference>
<dbReference type="PRINTS" id="PR00038">
    <property type="entry name" value="HTHLUXR"/>
</dbReference>
<dbReference type="Proteomes" id="UP000612585">
    <property type="component" value="Unassembled WGS sequence"/>
</dbReference>
<dbReference type="GO" id="GO:0003677">
    <property type="term" value="F:DNA binding"/>
    <property type="evidence" value="ECO:0007669"/>
    <property type="project" value="InterPro"/>
</dbReference>
<organism evidence="5 6">
    <name type="scientific">Virgisporangium aurantiacum</name>
    <dbReference type="NCBI Taxonomy" id="175570"/>
    <lineage>
        <taxon>Bacteria</taxon>
        <taxon>Bacillati</taxon>
        <taxon>Actinomycetota</taxon>
        <taxon>Actinomycetes</taxon>
        <taxon>Micromonosporales</taxon>
        <taxon>Micromonosporaceae</taxon>
        <taxon>Virgisporangium</taxon>
    </lineage>
</organism>
<reference evidence="5" key="1">
    <citation type="submission" date="2021-01" db="EMBL/GenBank/DDBJ databases">
        <title>Whole genome shotgun sequence of Virgisporangium aurantiacum NBRC 16421.</title>
        <authorList>
            <person name="Komaki H."/>
            <person name="Tamura T."/>
        </authorList>
    </citation>
    <scope>NUCLEOTIDE SEQUENCE</scope>
    <source>
        <strain evidence="5">NBRC 16421</strain>
    </source>
</reference>
<dbReference type="PROSITE" id="PS50043">
    <property type="entry name" value="HTH_LUXR_2"/>
    <property type="match status" value="1"/>
</dbReference>